<sequence length="66" mass="7967">MEEENKMPRKNWDFMIGIALVLFGSFRLYQRTQAGSEWDYRIILTVSFIAYGGFLIFRHFQNNKRD</sequence>
<feature type="transmembrane region" description="Helical" evidence="1">
    <location>
        <begin position="42"/>
        <end position="60"/>
    </location>
</feature>
<keyword evidence="1" id="KW-0472">Membrane</keyword>
<accession>A0ABW5LJ27</accession>
<evidence type="ECO:0000256" key="1">
    <source>
        <dbReference type="SAM" id="Phobius"/>
    </source>
</evidence>
<name>A0ABW5LJ27_9FLAO</name>
<evidence type="ECO:0000313" key="2">
    <source>
        <dbReference type="EMBL" id="MFD2564873.1"/>
    </source>
</evidence>
<comment type="caution">
    <text evidence="2">The sequence shown here is derived from an EMBL/GenBank/DDBJ whole genome shotgun (WGS) entry which is preliminary data.</text>
</comment>
<keyword evidence="3" id="KW-1185">Reference proteome</keyword>
<feature type="transmembrane region" description="Helical" evidence="1">
    <location>
        <begin position="12"/>
        <end position="30"/>
    </location>
</feature>
<dbReference type="RefSeq" id="WP_378294729.1">
    <property type="nucleotide sequence ID" value="NZ_JBHULE010000027.1"/>
</dbReference>
<organism evidence="2 3">
    <name type="scientific">Aquimarina rubra</name>
    <dbReference type="NCBI Taxonomy" id="1920033"/>
    <lineage>
        <taxon>Bacteria</taxon>
        <taxon>Pseudomonadati</taxon>
        <taxon>Bacteroidota</taxon>
        <taxon>Flavobacteriia</taxon>
        <taxon>Flavobacteriales</taxon>
        <taxon>Flavobacteriaceae</taxon>
        <taxon>Aquimarina</taxon>
    </lineage>
</organism>
<keyword evidence="1" id="KW-1133">Transmembrane helix</keyword>
<protein>
    <submittedName>
        <fullName evidence="2">Uncharacterized protein</fullName>
    </submittedName>
</protein>
<gene>
    <name evidence="2" type="ORF">ACFSR1_19495</name>
</gene>
<reference evidence="3" key="1">
    <citation type="journal article" date="2019" name="Int. J. Syst. Evol. Microbiol.">
        <title>The Global Catalogue of Microorganisms (GCM) 10K type strain sequencing project: providing services to taxonomists for standard genome sequencing and annotation.</title>
        <authorList>
            <consortium name="The Broad Institute Genomics Platform"/>
            <consortium name="The Broad Institute Genome Sequencing Center for Infectious Disease"/>
            <person name="Wu L."/>
            <person name="Ma J."/>
        </authorList>
    </citation>
    <scope>NUCLEOTIDE SEQUENCE [LARGE SCALE GENOMIC DNA]</scope>
    <source>
        <strain evidence="3">KCTC 52274</strain>
    </source>
</reference>
<proteinExistence type="predicted"/>
<keyword evidence="1" id="KW-0812">Transmembrane</keyword>
<evidence type="ECO:0000313" key="3">
    <source>
        <dbReference type="Proteomes" id="UP001597319"/>
    </source>
</evidence>
<dbReference type="Proteomes" id="UP001597319">
    <property type="component" value="Unassembled WGS sequence"/>
</dbReference>
<dbReference type="EMBL" id="JBHULE010000027">
    <property type="protein sequence ID" value="MFD2564873.1"/>
    <property type="molecule type" value="Genomic_DNA"/>
</dbReference>